<dbReference type="AlphaFoldDB" id="A0AAD9LVF2"/>
<name>A0AAD9LVF2_9PEZI</name>
<dbReference type="EMBL" id="MU843035">
    <property type="protein sequence ID" value="KAK2022619.1"/>
    <property type="molecule type" value="Genomic_DNA"/>
</dbReference>
<gene>
    <name evidence="1" type="ORF">LX32DRAFT_188427</name>
</gene>
<organism evidence="1 2">
    <name type="scientific">Colletotrichum zoysiae</name>
    <dbReference type="NCBI Taxonomy" id="1216348"/>
    <lineage>
        <taxon>Eukaryota</taxon>
        <taxon>Fungi</taxon>
        <taxon>Dikarya</taxon>
        <taxon>Ascomycota</taxon>
        <taxon>Pezizomycotina</taxon>
        <taxon>Sordariomycetes</taxon>
        <taxon>Hypocreomycetidae</taxon>
        <taxon>Glomerellales</taxon>
        <taxon>Glomerellaceae</taxon>
        <taxon>Colletotrichum</taxon>
        <taxon>Colletotrichum graminicola species complex</taxon>
    </lineage>
</organism>
<comment type="caution">
    <text evidence="1">The sequence shown here is derived from an EMBL/GenBank/DDBJ whole genome shotgun (WGS) entry which is preliminary data.</text>
</comment>
<evidence type="ECO:0000313" key="2">
    <source>
        <dbReference type="Proteomes" id="UP001232148"/>
    </source>
</evidence>
<proteinExistence type="predicted"/>
<accession>A0AAD9LVF2</accession>
<dbReference type="Proteomes" id="UP001232148">
    <property type="component" value="Unassembled WGS sequence"/>
</dbReference>
<evidence type="ECO:0000313" key="1">
    <source>
        <dbReference type="EMBL" id="KAK2022619.1"/>
    </source>
</evidence>
<keyword evidence="2" id="KW-1185">Reference proteome</keyword>
<sequence>MQVSRCPRWLSPSTFRCVRSLSQPFDRAFGGRGQCSHRGCRATVERHRAGHRCRRNRCAMFFCTSRLSSAAVAPINVGTRRPRNPGSLGCPIRSGIRLSEEWGHRRAPGHGHQRLPGFYGDIHLRARADVHRHRPCLPVYFRGSLWPWP</sequence>
<reference evidence="1" key="1">
    <citation type="submission" date="2021-06" db="EMBL/GenBank/DDBJ databases">
        <title>Comparative genomics, transcriptomics and evolutionary studies reveal genomic signatures of adaptation to plant cell wall in hemibiotrophic fungi.</title>
        <authorList>
            <consortium name="DOE Joint Genome Institute"/>
            <person name="Baroncelli R."/>
            <person name="Diaz J.F."/>
            <person name="Benocci T."/>
            <person name="Peng M."/>
            <person name="Battaglia E."/>
            <person name="Haridas S."/>
            <person name="Andreopoulos W."/>
            <person name="Labutti K."/>
            <person name="Pangilinan J."/>
            <person name="Floch G.L."/>
            <person name="Makela M.R."/>
            <person name="Henrissat B."/>
            <person name="Grigoriev I.V."/>
            <person name="Crouch J.A."/>
            <person name="De Vries R.P."/>
            <person name="Sukno S.A."/>
            <person name="Thon M.R."/>
        </authorList>
    </citation>
    <scope>NUCLEOTIDE SEQUENCE</scope>
    <source>
        <strain evidence="1">MAFF235873</strain>
    </source>
</reference>
<protein>
    <submittedName>
        <fullName evidence="1">Uncharacterized protein</fullName>
    </submittedName>
</protein>